<evidence type="ECO:0000313" key="2">
    <source>
        <dbReference type="EMBL" id="OUJ68605.1"/>
    </source>
</evidence>
<dbReference type="OrthoDB" id="865169at2"/>
<dbReference type="EMBL" id="MTSE01000048">
    <property type="protein sequence ID" value="OUJ68605.1"/>
    <property type="molecule type" value="Genomic_DNA"/>
</dbReference>
<organism evidence="2 3">
    <name type="scientific">Hymenobacter crusticola</name>
    <dbReference type="NCBI Taxonomy" id="1770526"/>
    <lineage>
        <taxon>Bacteria</taxon>
        <taxon>Pseudomonadati</taxon>
        <taxon>Bacteroidota</taxon>
        <taxon>Cytophagia</taxon>
        <taxon>Cytophagales</taxon>
        <taxon>Hymenobacteraceae</taxon>
        <taxon>Hymenobacter</taxon>
    </lineage>
</organism>
<comment type="caution">
    <text evidence="2">The sequence shown here is derived from an EMBL/GenBank/DDBJ whole genome shotgun (WGS) entry which is preliminary data.</text>
</comment>
<proteinExistence type="predicted"/>
<feature type="compositionally biased region" description="Basic and acidic residues" evidence="1">
    <location>
        <begin position="208"/>
        <end position="219"/>
    </location>
</feature>
<protein>
    <submittedName>
        <fullName evidence="2">Uncharacterized protein</fullName>
    </submittedName>
</protein>
<name>A0A243W5C5_9BACT</name>
<reference evidence="2 3" key="1">
    <citation type="submission" date="2017-01" db="EMBL/GenBank/DDBJ databases">
        <title>A new Hymenobacter.</title>
        <authorList>
            <person name="Liang Y."/>
            <person name="Feng F."/>
        </authorList>
    </citation>
    <scope>NUCLEOTIDE SEQUENCE [LARGE SCALE GENOMIC DNA]</scope>
    <source>
        <strain evidence="2">MIMBbqt21</strain>
    </source>
</reference>
<feature type="region of interest" description="Disordered" evidence="1">
    <location>
        <begin position="205"/>
        <end position="257"/>
    </location>
</feature>
<feature type="compositionally biased region" description="Polar residues" evidence="1">
    <location>
        <begin position="224"/>
        <end position="233"/>
    </location>
</feature>
<dbReference type="RefSeq" id="WP_086597378.1">
    <property type="nucleotide sequence ID" value="NZ_MTSE01000048.1"/>
</dbReference>
<evidence type="ECO:0000313" key="3">
    <source>
        <dbReference type="Proteomes" id="UP000194873"/>
    </source>
</evidence>
<evidence type="ECO:0000256" key="1">
    <source>
        <dbReference type="SAM" id="MobiDB-lite"/>
    </source>
</evidence>
<sequence>MVTIDLLPLGTSLLRLHRKIDADWHQTPRISVTRTITKGDRAKDGPITETIIRRGKRAIVDGAKATAIVLLKKYWKRVERLVYSPMLFDTMVTDTGILMPSILVDARMLMQERSLTERTMRNHLAQLMKIGFIVRKKWHGRKRQFELWINPELILKEQAAAVETPQPADSQFSTISTVLSTNGIKFPAIELPELQEALKNKIGQCGEIPREPSSERPSQEAEDSNQAGSGQRTAKNEAGAGGAAKPGVTTPEPEDATTAARRANWEAYVVPTYLFAKARLWPEHNFNPHQELLAKRAIWRGVYLNFDDPTFDYDAYFKDVLRRIELVERFIMKHVGSAKPRYIPMPWAEMVKGMGYFDWENEQGFKGTMAWLQSDRQLEHLARVNREVKKALNELKLRRKIDRGEKTTRKPVKHIEGTSFGQLYRFHEQRLEQLGGTRALNKYQPQVMELLKNLTQPQRRQLLGT</sequence>
<gene>
    <name evidence="2" type="ORF">BXP70_27805</name>
</gene>
<keyword evidence="3" id="KW-1185">Reference proteome</keyword>
<dbReference type="Proteomes" id="UP000194873">
    <property type="component" value="Unassembled WGS sequence"/>
</dbReference>
<dbReference type="AlphaFoldDB" id="A0A243W5C5"/>
<accession>A0A243W5C5</accession>